<feature type="region of interest" description="Disordered" evidence="1">
    <location>
        <begin position="1"/>
        <end position="22"/>
    </location>
</feature>
<dbReference type="VEuPathDB" id="GiardiaDB:SS50377_23683"/>
<sequence>MSDSSGIHSENEDNYENDGNYQDPIEQAFRTQTLDKIFNSAQYLNIVEEMLMQKKLVKKVDKGIDFQHEISVKSFVDTKSSFFSSRGISANLTDIQEQKLKNDIVNIFLNQQLISSDQYWCQKQLNFQQITITNNLIDDIGSYIRSIIKAGQRLRDGLNNLILCDSDDLRNEATNLHQNIQQVIGQYEQTEAQLKHRLLQDQFVTLLGQIMLNIYQEPYFNVLIFVGKILIENIHVEKIKIFISTYKFYASSLEFDQEIQLAFSKYNITSDEADNLTQKYKNLKTHLGQSCNLYILCNQLKKKIALQVSGQLQGREAAEFSYLEFKNYFTSADQDNLSIFNENQKGEITEINFIDILPFLIGQQVDKRVKILEVQAKNDEVIIKKVEIDLQVIGRKILEILRNYEITEVSLDIENSFVQILDNYAFSKETLNYDFLLNYLDSSLDKLILDDLDVINNYDIFKSQIVNLLKALQYNIERLFLVVLCENIENVVSFKDLESGNIQFITDSQAYEAFLVKLKDYIKLKEIYLFVESFKQGVDIMYHFISQSPDLVDSLDEDLSLKESFRKFKEEGFICNTLRNNNLTQRFDHNNNNQELQQQLSKIILYHPIFSIVSVNYSLEQTILTVTDDRIESVEDITDVKVLFDQINNETQPIDTESSFLYSNQRVKKTYSPHDPFSVIPFISKKPIILFHKQFARGINKQQFLFVNEILKQQSAMSTKQITISYQNFLTVNQFIPNNEIFSVFSNTFIETINQQIKDQTIKYFSTILCEHAIVATYPQAFYYLYSRIQQPGFNPLKLQKSADTDPSSLTLTSPFLPETSVPTNAIREFVAAQKGFRICVALPQSVITEAVDGINQQNMTTFVVIDSHGRYIDSLILKSYENGLPNPQTYKADNGYLTESFSRLLEASGVDRQDCGDCQVDRKKLNDLVTSFFIELNTKQLQRIIDEASLMDFLAKNAICAVGVYQKDFNTGRLKKNLENTLKYMNLPIPEYYNDEGLVSADQQDLFLNYVSCPKKGKELIVGQNLLFLNDFIYKRIKLSQFLQKIILVDIASDIPFQVRNLVDFDLTFEDTDLYSSYKEHAESYVKSSKDYIQNILKNIIISNDSVEIQQEFGQFNQLWSDKRLQMVNKFKLQLLNYDSSTEPPIQKTRSTDEVLYSQLQFTGLKTAEIKDTTNKHNSAIQLAIQAGRYLLDPLAIFCLLTQGEAQPENLCNMNLAGFLPQFMPFKGLDNQEVYLPILANQEKFYSSVKYKMRALVQFIQQLSVSKKSYDFNLPLASPHYIYAFTLIPGLTARKVQQIYQRMSTAECINDKLLKIQDIQRLLYLFNKKQEIQLCINEQFPVQQYGDQFLEKSIHDSSLLLEQEMNNILSKIESQTNKNIFGDYVEQKRNKLKYGSFIQNKLELQSILVELLASEHLIQLLDQQEIQEKGLSNLTYKQICDQSIDFSQKIKQYSIFNQYQLKEKFGYEKHTTFDNYMKMQILSQEIFNSAQSQLQKRTVGELVVDLFKEEDYCLIAKAMENYEHLLKSITVQPDVFLSIPGSPYSSPINVGYHEEFPEPAAVQILYTLNEFLKGRFSIDIYEYSKNISNSKIQKSGGPESRKIIIGSVLNKYGTDNQLFGILDVDEETTIGKKYKNYCCLFIQDNILDALSLYDRVQISEKETATIYFAILFAQKYCKSDLFEQLESKYTELQELNNLIIFYNKFSLFQDEILQLTQRILFAKYDILYLIFGSNSIIVKDLTDLFYLYNQELNTCGVFLSSKEQIKLLFQLKQKINFSYDQLSAILKGLFNKSTGDIVHQQDLHFKQEFTNLDDDEEMYNLYDFIQEYSKYINTSIFNIHDPHLKQQIESAIQSGIVAEVFKKDTFRKEIQIIIENLSEFDTTIYGVFKQVDILSKSSRVNPDCIFKTSRYIDDYSKHNGNMIINYISFDIQDTFKTDDKLIFLIQSKMLNPKQFTRFQEFKVEVPMMKRDMYRNQQGPTSIDIECLSIPGLKGSIPNGGNEEDVDLYGSFTCYLDGVDFGQAQVFLITYFMIKDDNGGDIKLKVSNFISNIHENIWRASLLEQIISTEASIKPNKAIISDNTLNLLPTSLGASQFNPKQFNRFSTFQQQNLNPQYLKKHDLLQFQSKPLLQKDLYKIFTTKLLLSYQLSDFYQLLVNQETDLFVDTYFKSASLNSIGIHYFVQNSQQFINIRSNLECVSAILSQAQKFFIDNEHQYNQADIFSKNNIATTAFKKNFIDQAATFNSQINIIDVDQPQNYEEIQMIIKLFYNFYFTLKGSNLSSEVFCKHMKFIQMPSYVNQYKNFMQASFQAIQFKRDIQHSSFKQLKLKEAGVYFEKYLDRKCVFIPILGSYDKIQVCIQTPAKDQFDYKFSMYTIYEDPNYKPQENGQIRQEMLSQRLYINVFENFPNIEQKRLTFTSLDDIASNFVQAIYKQYENIRQSSKFIKYTQKQDVIGIKKSDWAVYLSDCRQNRLNLMKLSSSRSPVLEYVYISTDGFIFRDKFIPAKRFLQDFIIDFYSTNYMTYQKKGSQFEHTFYKEIE</sequence>
<name>V6LY92_9EUKA</name>
<reference evidence="2" key="1">
    <citation type="journal article" date="2014" name="PLoS Genet.">
        <title>The Genome of Spironucleus salmonicida Highlights a Fish Pathogen Adapted to Fluctuating Environments.</title>
        <authorList>
            <person name="Xu F."/>
            <person name="Jerlstrom-Hultqvist J."/>
            <person name="Einarsson E."/>
            <person name="Astvaldsson A."/>
            <person name="Svard S.G."/>
            <person name="Andersson J.O."/>
        </authorList>
    </citation>
    <scope>NUCLEOTIDE SEQUENCE</scope>
</reference>
<organism evidence="2">
    <name type="scientific">Spironucleus salmonicida</name>
    <dbReference type="NCBI Taxonomy" id="348837"/>
    <lineage>
        <taxon>Eukaryota</taxon>
        <taxon>Metamonada</taxon>
        <taxon>Diplomonadida</taxon>
        <taxon>Hexamitidae</taxon>
        <taxon>Hexamitinae</taxon>
        <taxon>Spironucleus</taxon>
    </lineage>
</organism>
<evidence type="ECO:0000313" key="2">
    <source>
        <dbReference type="EMBL" id="EST48666.1"/>
    </source>
</evidence>
<dbReference type="EMBL" id="KI545981">
    <property type="protein sequence ID" value="EST48666.1"/>
    <property type="molecule type" value="Genomic_DNA"/>
</dbReference>
<accession>V6LY92</accession>
<protein>
    <submittedName>
        <fullName evidence="2">Uncharacterized protein</fullName>
    </submittedName>
</protein>
<proteinExistence type="predicted"/>
<gene>
    <name evidence="2" type="ORF">SS50377_11279</name>
</gene>
<evidence type="ECO:0000256" key="1">
    <source>
        <dbReference type="SAM" id="MobiDB-lite"/>
    </source>
</evidence>